<keyword evidence="2 4" id="KW-0479">Metal-binding</keyword>
<dbReference type="Pfam" id="PF13442">
    <property type="entry name" value="Cytochrome_CBB3"/>
    <property type="match status" value="1"/>
</dbReference>
<evidence type="ECO:0000256" key="2">
    <source>
        <dbReference type="ARBA" id="ARBA00022723"/>
    </source>
</evidence>
<keyword evidence="7" id="KW-1185">Reference proteome</keyword>
<dbReference type="Proteomes" id="UP001525968">
    <property type="component" value="Unassembled WGS sequence"/>
</dbReference>
<evidence type="ECO:0000313" key="7">
    <source>
        <dbReference type="Proteomes" id="UP001525968"/>
    </source>
</evidence>
<dbReference type="Gene3D" id="1.10.760.10">
    <property type="entry name" value="Cytochrome c-like domain"/>
    <property type="match status" value="1"/>
</dbReference>
<evidence type="ECO:0000259" key="5">
    <source>
        <dbReference type="PROSITE" id="PS51007"/>
    </source>
</evidence>
<evidence type="ECO:0000313" key="6">
    <source>
        <dbReference type="EMBL" id="MCT9810792.1"/>
    </source>
</evidence>
<dbReference type="SUPFAM" id="SSF46626">
    <property type="entry name" value="Cytochrome c"/>
    <property type="match status" value="1"/>
</dbReference>
<dbReference type="PROSITE" id="PS51007">
    <property type="entry name" value="CYTC"/>
    <property type="match status" value="1"/>
</dbReference>
<accession>A0ABT2PJY3</accession>
<sequence length="91" mass="9084">MAAGDAAQFDAGKALFSQNAVPACALCHTLADADASGAVGPVLDDLKPNAQRVAKALRDGIGQMPSYAASLSEAQIQALAHYVSKASGGAK</sequence>
<keyword evidence="1 4" id="KW-0349">Heme</keyword>
<name>A0ABT2PJY3_9BURK</name>
<organism evidence="6 7">
    <name type="scientific">Acidovorax bellezanensis</name>
    <dbReference type="NCBI Taxonomy" id="2976702"/>
    <lineage>
        <taxon>Bacteria</taxon>
        <taxon>Pseudomonadati</taxon>
        <taxon>Pseudomonadota</taxon>
        <taxon>Betaproteobacteria</taxon>
        <taxon>Burkholderiales</taxon>
        <taxon>Comamonadaceae</taxon>
        <taxon>Acidovorax</taxon>
    </lineage>
</organism>
<protein>
    <submittedName>
        <fullName evidence="6">Cytochrome c</fullName>
    </submittedName>
</protein>
<reference evidence="6 7" key="1">
    <citation type="submission" date="2022-09" db="EMBL/GenBank/DDBJ databases">
        <title>Draft genome of isolate Be4.</title>
        <authorList>
            <person name="Sanchez-Castro I."/>
            <person name="Martinez-Rodriguez P."/>
            <person name="Descostes M."/>
            <person name="Merroun M."/>
        </authorList>
    </citation>
    <scope>NUCLEOTIDE SEQUENCE [LARGE SCALE GENOMIC DNA]</scope>
    <source>
        <strain evidence="6 7">Be4</strain>
    </source>
</reference>
<dbReference type="InterPro" id="IPR036909">
    <property type="entry name" value="Cyt_c-like_dom_sf"/>
</dbReference>
<evidence type="ECO:0000256" key="3">
    <source>
        <dbReference type="ARBA" id="ARBA00023004"/>
    </source>
</evidence>
<dbReference type="EMBL" id="JAODYH010000004">
    <property type="protein sequence ID" value="MCT9810792.1"/>
    <property type="molecule type" value="Genomic_DNA"/>
</dbReference>
<evidence type="ECO:0000256" key="4">
    <source>
        <dbReference type="PROSITE-ProRule" id="PRU00433"/>
    </source>
</evidence>
<feature type="domain" description="Cytochrome c" evidence="5">
    <location>
        <begin position="7"/>
        <end position="87"/>
    </location>
</feature>
<dbReference type="InterPro" id="IPR009056">
    <property type="entry name" value="Cyt_c-like_dom"/>
</dbReference>
<evidence type="ECO:0000256" key="1">
    <source>
        <dbReference type="ARBA" id="ARBA00022617"/>
    </source>
</evidence>
<gene>
    <name evidence="6" type="ORF">N0K08_09105</name>
</gene>
<keyword evidence="3 4" id="KW-0408">Iron</keyword>
<comment type="caution">
    <text evidence="6">The sequence shown here is derived from an EMBL/GenBank/DDBJ whole genome shotgun (WGS) entry which is preliminary data.</text>
</comment>
<proteinExistence type="predicted"/>